<evidence type="ECO:0000313" key="2">
    <source>
        <dbReference type="EMBL" id="HGT38849.1"/>
    </source>
</evidence>
<dbReference type="Pfam" id="PF13432">
    <property type="entry name" value="TPR_16"/>
    <property type="match status" value="1"/>
</dbReference>
<dbReference type="InterPro" id="IPR019734">
    <property type="entry name" value="TPR_rpt"/>
</dbReference>
<accession>A0A7C4QQU5</accession>
<organism evidence="2">
    <name type="scientific">Schlesneria paludicola</name>
    <dbReference type="NCBI Taxonomy" id="360056"/>
    <lineage>
        <taxon>Bacteria</taxon>
        <taxon>Pseudomonadati</taxon>
        <taxon>Planctomycetota</taxon>
        <taxon>Planctomycetia</taxon>
        <taxon>Planctomycetales</taxon>
        <taxon>Planctomycetaceae</taxon>
        <taxon>Schlesneria</taxon>
    </lineage>
</organism>
<dbReference type="InterPro" id="IPR011990">
    <property type="entry name" value="TPR-like_helical_dom_sf"/>
</dbReference>
<sequence length="355" mass="38344">MAWQGKVVGGLLWLAVVGLASAAWPADIVTRKSGGRVAGKITGASKTELTIKPATGDAVAVPANDVAAVDWDEATADLKLGLADENGGRFESALQRITKSKNETSTTNEALKTEFDFLLARVQARQALADPAKRTAAIQQLQAFLKTASNHFRYYDALALIGQLQLANREFDAARSTYEQLAQAPWSDVKLAASIASGRILMGEGKLDEATSAFDAAIRAAGNSPADKARRYEAMLGKARALVQQSKHEEALQVLDEVIEQAPADDSTLQAEAYVLQGHALQALGRNKDAVLAYLHVDILFPREAGYHAESLYHMTRLWKLVQSPERSLDAEAKLQSTYPNSEWTKKLSGGNANE</sequence>
<protein>
    <submittedName>
        <fullName evidence="2">Tetratricopeptide repeat protein</fullName>
    </submittedName>
</protein>
<dbReference type="Gene3D" id="1.25.40.10">
    <property type="entry name" value="Tetratricopeptide repeat domain"/>
    <property type="match status" value="2"/>
</dbReference>
<dbReference type="AlphaFoldDB" id="A0A7C4QQU5"/>
<name>A0A7C4QQU5_9PLAN</name>
<dbReference type="SMART" id="SM00028">
    <property type="entry name" value="TPR"/>
    <property type="match status" value="4"/>
</dbReference>
<keyword evidence="1" id="KW-0732">Signal</keyword>
<feature type="chain" id="PRO_5027959003" evidence="1">
    <location>
        <begin position="23"/>
        <end position="355"/>
    </location>
</feature>
<comment type="caution">
    <text evidence="2">The sequence shown here is derived from an EMBL/GenBank/DDBJ whole genome shotgun (WGS) entry which is preliminary data.</text>
</comment>
<proteinExistence type="predicted"/>
<dbReference type="EMBL" id="DSVQ01000012">
    <property type="protein sequence ID" value="HGT38849.1"/>
    <property type="molecule type" value="Genomic_DNA"/>
</dbReference>
<reference evidence="2" key="1">
    <citation type="journal article" date="2020" name="mSystems">
        <title>Genome- and Community-Level Interaction Insights into Carbon Utilization and Element Cycling Functions of Hydrothermarchaeota in Hydrothermal Sediment.</title>
        <authorList>
            <person name="Zhou Z."/>
            <person name="Liu Y."/>
            <person name="Xu W."/>
            <person name="Pan J."/>
            <person name="Luo Z.H."/>
            <person name="Li M."/>
        </authorList>
    </citation>
    <scope>NUCLEOTIDE SEQUENCE [LARGE SCALE GENOMIC DNA]</scope>
    <source>
        <strain evidence="2">SpSt-508</strain>
    </source>
</reference>
<gene>
    <name evidence="2" type="ORF">ENS64_06235</name>
</gene>
<evidence type="ECO:0000256" key="1">
    <source>
        <dbReference type="SAM" id="SignalP"/>
    </source>
</evidence>
<dbReference type="SUPFAM" id="SSF48452">
    <property type="entry name" value="TPR-like"/>
    <property type="match status" value="1"/>
</dbReference>
<feature type="signal peptide" evidence="1">
    <location>
        <begin position="1"/>
        <end position="22"/>
    </location>
</feature>